<comment type="caution">
    <text evidence="1">The sequence shown here is derived from an EMBL/GenBank/DDBJ whole genome shotgun (WGS) entry which is preliminary data.</text>
</comment>
<evidence type="ECO:0000313" key="2">
    <source>
        <dbReference type="Proteomes" id="UP000828390"/>
    </source>
</evidence>
<keyword evidence="2" id="KW-1185">Reference proteome</keyword>
<protein>
    <submittedName>
        <fullName evidence="1">Uncharacterized protein</fullName>
    </submittedName>
</protein>
<name>A0A9D4RXC8_DREPO</name>
<accession>A0A9D4RXC8</accession>
<organism evidence="1 2">
    <name type="scientific">Dreissena polymorpha</name>
    <name type="common">Zebra mussel</name>
    <name type="synonym">Mytilus polymorpha</name>
    <dbReference type="NCBI Taxonomy" id="45954"/>
    <lineage>
        <taxon>Eukaryota</taxon>
        <taxon>Metazoa</taxon>
        <taxon>Spiralia</taxon>
        <taxon>Lophotrochozoa</taxon>
        <taxon>Mollusca</taxon>
        <taxon>Bivalvia</taxon>
        <taxon>Autobranchia</taxon>
        <taxon>Heteroconchia</taxon>
        <taxon>Euheterodonta</taxon>
        <taxon>Imparidentia</taxon>
        <taxon>Neoheterodontei</taxon>
        <taxon>Myida</taxon>
        <taxon>Dreissenoidea</taxon>
        <taxon>Dreissenidae</taxon>
        <taxon>Dreissena</taxon>
    </lineage>
</organism>
<reference evidence="1" key="2">
    <citation type="submission" date="2020-11" db="EMBL/GenBank/DDBJ databases">
        <authorList>
            <person name="McCartney M.A."/>
            <person name="Auch B."/>
            <person name="Kono T."/>
            <person name="Mallez S."/>
            <person name="Becker A."/>
            <person name="Gohl D.M."/>
            <person name="Silverstein K.A.T."/>
            <person name="Koren S."/>
            <person name="Bechman K.B."/>
            <person name="Herman A."/>
            <person name="Abrahante J.E."/>
            <person name="Garbe J."/>
        </authorList>
    </citation>
    <scope>NUCLEOTIDE SEQUENCE</scope>
    <source>
        <strain evidence="1">Duluth1</strain>
        <tissue evidence="1">Whole animal</tissue>
    </source>
</reference>
<dbReference type="AlphaFoldDB" id="A0A9D4RXC8"/>
<gene>
    <name evidence="1" type="ORF">DPMN_006405</name>
</gene>
<reference evidence="1" key="1">
    <citation type="journal article" date="2019" name="bioRxiv">
        <title>The Genome of the Zebra Mussel, Dreissena polymorpha: A Resource for Invasive Species Research.</title>
        <authorList>
            <person name="McCartney M.A."/>
            <person name="Auch B."/>
            <person name="Kono T."/>
            <person name="Mallez S."/>
            <person name="Zhang Y."/>
            <person name="Obille A."/>
            <person name="Becker A."/>
            <person name="Abrahante J.E."/>
            <person name="Garbe J."/>
            <person name="Badalamenti J.P."/>
            <person name="Herman A."/>
            <person name="Mangelson H."/>
            <person name="Liachko I."/>
            <person name="Sullivan S."/>
            <person name="Sone E.D."/>
            <person name="Koren S."/>
            <person name="Silverstein K.A.T."/>
            <person name="Beckman K.B."/>
            <person name="Gohl D.M."/>
        </authorList>
    </citation>
    <scope>NUCLEOTIDE SEQUENCE</scope>
    <source>
        <strain evidence="1">Duluth1</strain>
        <tissue evidence="1">Whole animal</tissue>
    </source>
</reference>
<dbReference type="EMBL" id="JAIWYP010000001">
    <property type="protein sequence ID" value="KAH3882465.1"/>
    <property type="molecule type" value="Genomic_DNA"/>
</dbReference>
<sequence>MPKIAARQAHRSNSVGDGATCTCEERCVHQMEAYFRINYSTPLIDHINAELSLQFSPLAATASKLLVLVPSVFESAHPKAIME</sequence>
<evidence type="ECO:0000313" key="1">
    <source>
        <dbReference type="EMBL" id="KAH3882465.1"/>
    </source>
</evidence>
<dbReference type="Proteomes" id="UP000828390">
    <property type="component" value="Unassembled WGS sequence"/>
</dbReference>
<proteinExistence type="predicted"/>